<dbReference type="Proteomes" id="UP001295794">
    <property type="component" value="Unassembled WGS sequence"/>
</dbReference>
<protein>
    <submittedName>
        <fullName evidence="2">Uncharacterized protein</fullName>
    </submittedName>
</protein>
<organism evidence="2 3">
    <name type="scientific">Mycena citricolor</name>
    <dbReference type="NCBI Taxonomy" id="2018698"/>
    <lineage>
        <taxon>Eukaryota</taxon>
        <taxon>Fungi</taxon>
        <taxon>Dikarya</taxon>
        <taxon>Basidiomycota</taxon>
        <taxon>Agaricomycotina</taxon>
        <taxon>Agaricomycetes</taxon>
        <taxon>Agaricomycetidae</taxon>
        <taxon>Agaricales</taxon>
        <taxon>Marasmiineae</taxon>
        <taxon>Mycenaceae</taxon>
        <taxon>Mycena</taxon>
    </lineage>
</organism>
<keyword evidence="3" id="KW-1185">Reference proteome</keyword>
<evidence type="ECO:0000256" key="1">
    <source>
        <dbReference type="SAM" id="MobiDB-lite"/>
    </source>
</evidence>
<feature type="region of interest" description="Disordered" evidence="1">
    <location>
        <begin position="176"/>
        <end position="196"/>
    </location>
</feature>
<reference evidence="2" key="1">
    <citation type="submission" date="2023-11" db="EMBL/GenBank/DDBJ databases">
        <authorList>
            <person name="De Vega J J."/>
            <person name="De Vega J J."/>
        </authorList>
    </citation>
    <scope>NUCLEOTIDE SEQUENCE</scope>
</reference>
<dbReference type="AlphaFoldDB" id="A0AAD2H3C3"/>
<feature type="region of interest" description="Disordered" evidence="1">
    <location>
        <begin position="130"/>
        <end position="149"/>
    </location>
</feature>
<gene>
    <name evidence="2" type="ORF">MYCIT1_LOCUS11372</name>
</gene>
<sequence length="614" mass="68742">MIIIWILSCRDEESCRDTKALETALCLPLLKDFGIANDPLSPYRRFRGLELISHTFQSAAFALETEVSWRASPDCREPCRAFHDLRRPRILGALLHLDHWPLGVTDDAVRLGDNRRDVLRRGFERKREVHGEAELREAREEEHVGEPARRDAVQRAATLLGPFVVHVSPLCARDAEPPPGGGAARACSEGQLEPGTEDEHFDGILGAVGDYAVRGQRIHTLPVRINEGDVRAVERGKVIVVERRPLAPDGVPRLELRCGFRVPHNLVDACPDPFGAWQVQTMQLCDVLRNLLRRHYPWRTNNSAERRDLARRVGYEIRAFFGLIGQYGVVVDRPGVLPSLASRNLVLPLFWISGMLVSHVDAGGCALEHEEFFGPLGELRDHLDRSGAGADDPHALVLELVQIRRCRGSACDGVVPPTSVECRAFELIETRQGWDLRRHYHPCSEAYELRGDRERALRFVWSPIFAHFHGPMLVFVAPVCTVINCSQRSLQPVVRCDALCLLPQLVPVRILVFGHVTCLFEQWHVDVALDVAHQPGIAIPVPSPPESTRRIDQADVRCVEAGPDQPRCQHQASEPGAENEEFDVVTVAEHVRCGVESGVVDPRVGREVFVLVRR</sequence>
<accession>A0AAD2H3C3</accession>
<proteinExistence type="predicted"/>
<comment type="caution">
    <text evidence="2">The sequence shown here is derived from an EMBL/GenBank/DDBJ whole genome shotgun (WGS) entry which is preliminary data.</text>
</comment>
<name>A0AAD2H3C3_9AGAR</name>
<dbReference type="EMBL" id="CAVNYO010000138">
    <property type="protein sequence ID" value="CAK5268252.1"/>
    <property type="molecule type" value="Genomic_DNA"/>
</dbReference>
<evidence type="ECO:0000313" key="2">
    <source>
        <dbReference type="EMBL" id="CAK5268252.1"/>
    </source>
</evidence>
<evidence type="ECO:0000313" key="3">
    <source>
        <dbReference type="Proteomes" id="UP001295794"/>
    </source>
</evidence>